<dbReference type="Gene3D" id="3.20.20.80">
    <property type="entry name" value="Glycosidases"/>
    <property type="match status" value="1"/>
</dbReference>
<dbReference type="InterPro" id="IPR017853">
    <property type="entry name" value="GH"/>
</dbReference>
<proteinExistence type="predicted"/>
<dbReference type="PANTHER" id="PTHR46145">
    <property type="entry name" value="HEPARANASE"/>
    <property type="match status" value="1"/>
</dbReference>
<reference evidence="2" key="2">
    <citation type="submission" date="2020-09" db="EMBL/GenBank/DDBJ databases">
        <authorList>
            <person name="Sun Q."/>
            <person name="Zhou Y."/>
        </authorList>
    </citation>
    <scope>NUCLEOTIDE SEQUENCE</scope>
    <source>
        <strain evidence="2">CGMCC 1.15095</strain>
    </source>
</reference>
<dbReference type="InterPro" id="IPR005199">
    <property type="entry name" value="Glyco_hydro_79"/>
</dbReference>
<feature type="chain" id="PRO_5037410388" description="Glycosyl hydrolase family 79" evidence="1">
    <location>
        <begin position="29"/>
        <end position="528"/>
    </location>
</feature>
<protein>
    <recommendedName>
        <fullName evidence="4">Glycosyl hydrolase family 79</fullName>
    </recommendedName>
</protein>
<evidence type="ECO:0008006" key="4">
    <source>
        <dbReference type="Google" id="ProtNLM"/>
    </source>
</evidence>
<gene>
    <name evidence="2" type="ORF">GCM10011494_24980</name>
</gene>
<dbReference type="PROSITE" id="PS51257">
    <property type="entry name" value="PROKAR_LIPOPROTEIN"/>
    <property type="match status" value="1"/>
</dbReference>
<evidence type="ECO:0000313" key="3">
    <source>
        <dbReference type="Proteomes" id="UP000608154"/>
    </source>
</evidence>
<dbReference type="EMBL" id="BMHK01000016">
    <property type="protein sequence ID" value="GGC05416.1"/>
    <property type="molecule type" value="Genomic_DNA"/>
</dbReference>
<evidence type="ECO:0000256" key="1">
    <source>
        <dbReference type="SAM" id="SignalP"/>
    </source>
</evidence>
<dbReference type="GO" id="GO:0016020">
    <property type="term" value="C:membrane"/>
    <property type="evidence" value="ECO:0007669"/>
    <property type="project" value="InterPro"/>
</dbReference>
<dbReference type="RefSeq" id="WP_188771876.1">
    <property type="nucleotide sequence ID" value="NZ_BMHK01000016.1"/>
</dbReference>
<dbReference type="Proteomes" id="UP000608154">
    <property type="component" value="Unassembled WGS sequence"/>
</dbReference>
<keyword evidence="1" id="KW-0732">Signal</keyword>
<dbReference type="GO" id="GO:0016798">
    <property type="term" value="F:hydrolase activity, acting on glycosyl bonds"/>
    <property type="evidence" value="ECO:0007669"/>
    <property type="project" value="InterPro"/>
</dbReference>
<feature type="signal peptide" evidence="1">
    <location>
        <begin position="1"/>
        <end position="28"/>
    </location>
</feature>
<reference evidence="2" key="1">
    <citation type="journal article" date="2014" name="Int. J. Syst. Evol. Microbiol.">
        <title>Complete genome sequence of Corynebacterium casei LMG S-19264T (=DSM 44701T), isolated from a smear-ripened cheese.</title>
        <authorList>
            <consortium name="US DOE Joint Genome Institute (JGI-PGF)"/>
            <person name="Walter F."/>
            <person name="Albersmeier A."/>
            <person name="Kalinowski J."/>
            <person name="Ruckert C."/>
        </authorList>
    </citation>
    <scope>NUCLEOTIDE SEQUENCE</scope>
    <source>
        <strain evidence="2">CGMCC 1.15095</strain>
    </source>
</reference>
<organism evidence="2 3">
    <name type="scientific">Novosphingobium endophyticum</name>
    <dbReference type="NCBI Taxonomy" id="1955250"/>
    <lineage>
        <taxon>Bacteria</taxon>
        <taxon>Pseudomonadati</taxon>
        <taxon>Pseudomonadota</taxon>
        <taxon>Alphaproteobacteria</taxon>
        <taxon>Sphingomonadales</taxon>
        <taxon>Sphingomonadaceae</taxon>
        <taxon>Novosphingobium</taxon>
    </lineage>
</organism>
<dbReference type="SUPFAM" id="SSF51445">
    <property type="entry name" value="(Trans)glycosidases"/>
    <property type="match status" value="1"/>
</dbReference>
<keyword evidence="3" id="KW-1185">Reference proteome</keyword>
<name>A0A916TVX3_9SPHN</name>
<evidence type="ECO:0000313" key="2">
    <source>
        <dbReference type="EMBL" id="GGC05416.1"/>
    </source>
</evidence>
<comment type="caution">
    <text evidence="2">The sequence shown here is derived from an EMBL/GenBank/DDBJ whole genome shotgun (WGS) entry which is preliminary data.</text>
</comment>
<dbReference type="PANTHER" id="PTHR46145:SF4">
    <property type="entry name" value="HEPARANASE"/>
    <property type="match status" value="1"/>
</dbReference>
<dbReference type="AlphaFoldDB" id="A0A916TVX3"/>
<dbReference type="Pfam" id="PF03662">
    <property type="entry name" value="Glyco_hydro_79n"/>
    <property type="match status" value="1"/>
</dbReference>
<accession>A0A916TVX3</accession>
<sequence length="528" mass="57291">MRMHSKSRTVACLLASAALGGCVTAADAGEEADGTRTVRVDARTLPLVREMDERFQSFQIGMSHLTGGETWRTYDEGKEEGDAPQAENFEAVREARAPTDLGNRRLRNLATALGPFYVRYGGTTSNSVYFHNSDSPAPNDPPAGYQTVLTRERWKAAIDFAQAVDAKIVTGFTVSGGVRDGEGAWTPVHARPWVEYTKSIGGEIYAAELYNEPNAHEPGRTTEPESPESYARDFAALRQAMNEVAPDLKLAGPGTAALGVPFRVESLEKVSPEQYMDATPKPRFDIVSYHFYGALAERCAPPESPAGVSASDALTEQWLARPDKEFQKLRALRDKYAPGAPVWLTETGAAACGGTRWQPTFLETFRFLDTQARLAKQGLDAIITHALISGSNGVIDEKTFMPNADYWAALMWRRLMGTKILDAGPIEPGLHVYAHCQRGVPGGVTVLAINLQNETANVAVQGPVDRYTLSAPELQSRVVLLNGKALELGADDTLPEIAPERLASGNVRLAPTSVNFIAMPKADNVACR</sequence>